<keyword evidence="1" id="KW-0547">Nucleotide-binding</keyword>
<sequence length="495" mass="55559">MKPSLLSRGAPRDDGPAPDEFALERDLHLEPLFRAMSGQDKFLSEACKRVLLRTETDLEAIRYRQQVLKDALRHPEIVDRLYALASEVSSKSAEYRAKMKPNFARTIPVRERLRVAVELLPALLDSLEELRDAGARHAESLSSEGFLDFFERLQNNYPDAFFREARDHLARLRQVERRGGVKIGASVGDGFHGTDVVLRSLDARPTAALRDRLLKGYGLFKAEHSLRDMEESALGNVLHILKRFIDDALGDFDSLRYESGFYVGCVQLHRELTVRGCPVSFPTAYSADERVLVFHDLYDPGLALRLPHRPIGNDLTGESACLFIVTGANQGGKSTFLRSIGLAQLMMQCGMFVPASRFEANVCDRIVTYFAGSESQSAGGTLEEELRGLNRLVERSTPHSLLLMNEPFAAIAERDGATVGRHWLAACCELQLKVVLVSHNFELANWAFEELTPQALFLSPVRNDDGRRTYRMTRCQPVRSSFGEDLFRSLIENAN</sequence>
<keyword evidence="2" id="KW-0067">ATP-binding</keyword>
<evidence type="ECO:0000256" key="2">
    <source>
        <dbReference type="ARBA" id="ARBA00022840"/>
    </source>
</evidence>
<dbReference type="InterPro" id="IPR027417">
    <property type="entry name" value="P-loop_NTPase"/>
</dbReference>
<organism evidence="5 6">
    <name type="scientific">Paenibacillus antri</name>
    <dbReference type="NCBI Taxonomy" id="2582848"/>
    <lineage>
        <taxon>Bacteria</taxon>
        <taxon>Bacillati</taxon>
        <taxon>Bacillota</taxon>
        <taxon>Bacilli</taxon>
        <taxon>Bacillales</taxon>
        <taxon>Paenibacillaceae</taxon>
        <taxon>Paenibacillus</taxon>
    </lineage>
</organism>
<accession>A0A5R9GGG8</accession>
<evidence type="ECO:0000256" key="3">
    <source>
        <dbReference type="ARBA" id="ARBA00023125"/>
    </source>
</evidence>
<evidence type="ECO:0000313" key="6">
    <source>
        <dbReference type="Proteomes" id="UP000309676"/>
    </source>
</evidence>
<evidence type="ECO:0000313" key="5">
    <source>
        <dbReference type="EMBL" id="TLS52404.1"/>
    </source>
</evidence>
<keyword evidence="6" id="KW-1185">Reference proteome</keyword>
<dbReference type="Pfam" id="PF00488">
    <property type="entry name" value="MutS_V"/>
    <property type="match status" value="1"/>
</dbReference>
<evidence type="ECO:0000259" key="4">
    <source>
        <dbReference type="SMART" id="SM00534"/>
    </source>
</evidence>
<dbReference type="PANTHER" id="PTHR11361">
    <property type="entry name" value="DNA MISMATCH REPAIR PROTEIN MUTS FAMILY MEMBER"/>
    <property type="match status" value="1"/>
</dbReference>
<dbReference type="SUPFAM" id="SSF52540">
    <property type="entry name" value="P-loop containing nucleoside triphosphate hydrolases"/>
    <property type="match status" value="1"/>
</dbReference>
<name>A0A5R9GGG8_9BACL</name>
<dbReference type="InterPro" id="IPR000432">
    <property type="entry name" value="DNA_mismatch_repair_MutS_C"/>
</dbReference>
<evidence type="ECO:0000256" key="1">
    <source>
        <dbReference type="ARBA" id="ARBA00022741"/>
    </source>
</evidence>
<comment type="caution">
    <text evidence="5">The sequence shown here is derived from an EMBL/GenBank/DDBJ whole genome shotgun (WGS) entry which is preliminary data.</text>
</comment>
<feature type="domain" description="DNA mismatch repair proteins mutS family" evidence="4">
    <location>
        <begin position="320"/>
        <end position="495"/>
    </location>
</feature>
<keyword evidence="3" id="KW-0238">DNA-binding</keyword>
<dbReference type="GO" id="GO:0005524">
    <property type="term" value="F:ATP binding"/>
    <property type="evidence" value="ECO:0007669"/>
    <property type="project" value="UniProtKB-KW"/>
</dbReference>
<dbReference type="AlphaFoldDB" id="A0A5R9GGG8"/>
<dbReference type="GO" id="GO:0005829">
    <property type="term" value="C:cytosol"/>
    <property type="evidence" value="ECO:0007669"/>
    <property type="project" value="TreeGrafter"/>
</dbReference>
<dbReference type="GO" id="GO:0030983">
    <property type="term" value="F:mismatched DNA binding"/>
    <property type="evidence" value="ECO:0007669"/>
    <property type="project" value="InterPro"/>
</dbReference>
<dbReference type="Gene3D" id="3.40.50.300">
    <property type="entry name" value="P-loop containing nucleotide triphosphate hydrolases"/>
    <property type="match status" value="1"/>
</dbReference>
<proteinExistence type="predicted"/>
<dbReference type="Proteomes" id="UP000309676">
    <property type="component" value="Unassembled WGS sequence"/>
</dbReference>
<reference evidence="5 6" key="1">
    <citation type="submission" date="2019-05" db="EMBL/GenBank/DDBJ databases">
        <authorList>
            <person name="Narsing Rao M.P."/>
            <person name="Li W.J."/>
        </authorList>
    </citation>
    <scope>NUCLEOTIDE SEQUENCE [LARGE SCALE GENOMIC DNA]</scope>
    <source>
        <strain evidence="5 6">SYSU_K30003</strain>
    </source>
</reference>
<dbReference type="GO" id="GO:0006298">
    <property type="term" value="P:mismatch repair"/>
    <property type="evidence" value="ECO:0007669"/>
    <property type="project" value="InterPro"/>
</dbReference>
<dbReference type="SMART" id="SM00534">
    <property type="entry name" value="MUTSac"/>
    <property type="match status" value="1"/>
</dbReference>
<dbReference type="RefSeq" id="WP_138194060.1">
    <property type="nucleotide sequence ID" value="NZ_VCIW01000005.1"/>
</dbReference>
<protein>
    <recommendedName>
        <fullName evidence="4">DNA mismatch repair proteins mutS family domain-containing protein</fullName>
    </recommendedName>
</protein>
<dbReference type="PANTHER" id="PTHR11361:SF34">
    <property type="entry name" value="DNA MISMATCH REPAIR PROTEIN MSH1, MITOCHONDRIAL"/>
    <property type="match status" value="1"/>
</dbReference>
<dbReference type="GO" id="GO:0140664">
    <property type="term" value="F:ATP-dependent DNA damage sensor activity"/>
    <property type="evidence" value="ECO:0007669"/>
    <property type="project" value="InterPro"/>
</dbReference>
<gene>
    <name evidence="5" type="ORF">FE782_10575</name>
</gene>
<dbReference type="InterPro" id="IPR045076">
    <property type="entry name" value="MutS"/>
</dbReference>
<dbReference type="EMBL" id="VCIW01000005">
    <property type="protein sequence ID" value="TLS52404.1"/>
    <property type="molecule type" value="Genomic_DNA"/>
</dbReference>
<dbReference type="OrthoDB" id="9808166at2"/>